<evidence type="ECO:0000256" key="1">
    <source>
        <dbReference type="ARBA" id="ARBA00012220"/>
    </source>
</evidence>
<sequence>MIDYRERNIKKIVDYFVSGRKENSYDLTLGLELEHFVVDKKTKETVHFYGEKGIAQILERISIYYDQVERFEDYIVGLGKDTIAISIEPAAQIEVSITPSSNILEIEKIYQKFLIEITPVLEEWGYCLIESGYQPRTKVDEIPLIPKKRYQYMQQYFEMKNTNGKYMMKGTASTQVSIDYFSEKDFVEKYKAAYLLLPLLSLVTDNSPIFEGELYKNNLLRAKIWEEVDEERVNIFKYLDERELTFEAYARFVYQVPLIFYEDEQKLIKTNQSAKEIYKNKEMDLKEMEHVLSMVFPDVRLKKYVEIRYADSLPIEGVLSYLAFVKGLFVEMNSLNQWIESLEIKDFEQQTIGKYNIMENGLEGIIYNRPVKELLNELFSLAKSNLIGDEKNHLERLERQLINDKILFKNKELDKLL</sequence>
<accession>A0A371AYU9</accession>
<name>A0A371AYU9_9FIRM</name>
<dbReference type="EMBL" id="QRCT01000012">
    <property type="protein sequence ID" value="RDU24737.1"/>
    <property type="molecule type" value="Genomic_DNA"/>
</dbReference>
<dbReference type="GO" id="GO:0006750">
    <property type="term" value="P:glutathione biosynthetic process"/>
    <property type="evidence" value="ECO:0007669"/>
    <property type="project" value="InterPro"/>
</dbReference>
<comment type="catalytic activity">
    <reaction evidence="5">
        <text>L-cysteine + L-glutamate + ATP = gamma-L-glutamyl-L-cysteine + ADP + phosphate + H(+)</text>
        <dbReference type="Rhea" id="RHEA:13285"/>
        <dbReference type="ChEBI" id="CHEBI:15378"/>
        <dbReference type="ChEBI" id="CHEBI:29985"/>
        <dbReference type="ChEBI" id="CHEBI:30616"/>
        <dbReference type="ChEBI" id="CHEBI:35235"/>
        <dbReference type="ChEBI" id="CHEBI:43474"/>
        <dbReference type="ChEBI" id="CHEBI:58173"/>
        <dbReference type="ChEBI" id="CHEBI:456216"/>
        <dbReference type="EC" id="6.3.2.2"/>
    </reaction>
</comment>
<evidence type="ECO:0000256" key="5">
    <source>
        <dbReference type="ARBA" id="ARBA00048819"/>
    </source>
</evidence>
<evidence type="ECO:0000256" key="4">
    <source>
        <dbReference type="ARBA" id="ARBA00022840"/>
    </source>
</evidence>
<dbReference type="PANTHER" id="PTHR34378">
    <property type="entry name" value="GLUTAMATE--CYSTEINE LIGASE, CHLOROPLASTIC"/>
    <property type="match status" value="1"/>
</dbReference>
<reference evidence="6 7" key="1">
    <citation type="submission" date="2018-07" db="EMBL/GenBank/DDBJ databases">
        <title>Anaerosacharophilus polymeroproducens gen. nov. sp. nov., an anaerobic bacterium isolated from salt field.</title>
        <authorList>
            <person name="Kim W."/>
            <person name="Yang S.-H."/>
            <person name="Oh J."/>
            <person name="Lee J.-H."/>
            <person name="Kwon K.K."/>
        </authorList>
    </citation>
    <scope>NUCLEOTIDE SEQUENCE [LARGE SCALE GENOMIC DNA]</scope>
    <source>
        <strain evidence="6 7">MCWD5</strain>
    </source>
</reference>
<evidence type="ECO:0000313" key="6">
    <source>
        <dbReference type="EMBL" id="RDU24737.1"/>
    </source>
</evidence>
<keyword evidence="3" id="KW-0547">Nucleotide-binding</keyword>
<keyword evidence="2" id="KW-0436">Ligase</keyword>
<dbReference type="InterPro" id="IPR035434">
    <property type="entry name" value="GCL_bact_plant"/>
</dbReference>
<organism evidence="6 7">
    <name type="scientific">Anaerosacchariphilus polymeriproducens</name>
    <dbReference type="NCBI Taxonomy" id="1812858"/>
    <lineage>
        <taxon>Bacteria</taxon>
        <taxon>Bacillati</taxon>
        <taxon>Bacillota</taxon>
        <taxon>Clostridia</taxon>
        <taxon>Lachnospirales</taxon>
        <taxon>Lachnospiraceae</taxon>
        <taxon>Anaerosacchariphilus</taxon>
    </lineage>
</organism>
<keyword evidence="4" id="KW-0067">ATP-binding</keyword>
<dbReference type="InterPro" id="IPR014746">
    <property type="entry name" value="Gln_synth/guanido_kin_cat_dom"/>
</dbReference>
<dbReference type="PANTHER" id="PTHR34378:SF1">
    <property type="entry name" value="GLUTAMATE--CYSTEINE LIGASE, CHLOROPLASTIC"/>
    <property type="match status" value="1"/>
</dbReference>
<evidence type="ECO:0000256" key="3">
    <source>
        <dbReference type="ARBA" id="ARBA00022741"/>
    </source>
</evidence>
<dbReference type="InterPro" id="IPR006336">
    <property type="entry name" value="GCS2"/>
</dbReference>
<evidence type="ECO:0000256" key="2">
    <source>
        <dbReference type="ARBA" id="ARBA00022598"/>
    </source>
</evidence>
<dbReference type="EC" id="6.3.2.2" evidence="1"/>
<gene>
    <name evidence="6" type="ORF">DWV06_04515</name>
</gene>
<dbReference type="OrthoDB" id="9780152at2"/>
<evidence type="ECO:0000313" key="7">
    <source>
        <dbReference type="Proteomes" id="UP000255036"/>
    </source>
</evidence>
<dbReference type="AlphaFoldDB" id="A0A371AYU9"/>
<dbReference type="Pfam" id="PF04107">
    <property type="entry name" value="GCS2"/>
    <property type="match status" value="1"/>
</dbReference>
<dbReference type="GO" id="GO:0004357">
    <property type="term" value="F:glutamate-cysteine ligase activity"/>
    <property type="evidence" value="ECO:0007669"/>
    <property type="project" value="UniProtKB-EC"/>
</dbReference>
<dbReference type="GO" id="GO:0005524">
    <property type="term" value="F:ATP binding"/>
    <property type="evidence" value="ECO:0007669"/>
    <property type="project" value="UniProtKB-KW"/>
</dbReference>
<dbReference type="Proteomes" id="UP000255036">
    <property type="component" value="Unassembled WGS sequence"/>
</dbReference>
<comment type="caution">
    <text evidence="6">The sequence shown here is derived from an EMBL/GenBank/DDBJ whole genome shotgun (WGS) entry which is preliminary data.</text>
</comment>
<keyword evidence="7" id="KW-1185">Reference proteome</keyword>
<dbReference type="SUPFAM" id="SSF55931">
    <property type="entry name" value="Glutamine synthetase/guanido kinase"/>
    <property type="match status" value="1"/>
</dbReference>
<dbReference type="RefSeq" id="WP_115480969.1">
    <property type="nucleotide sequence ID" value="NZ_QRCT01000012.1"/>
</dbReference>
<protein>
    <recommendedName>
        <fullName evidence="1">glutamate--cysteine ligase</fullName>
        <ecNumber evidence="1">6.3.2.2</ecNumber>
    </recommendedName>
</protein>
<proteinExistence type="predicted"/>
<dbReference type="Gene3D" id="3.30.590.20">
    <property type="match status" value="1"/>
</dbReference>